<sequence>MRMLTDLNQMKKTCRQHSCCAVCAYQSMCSVLNIKLKSLYSKEPLDWSENEIKGIVQIMKDFPYEEERS</sequence>
<evidence type="ECO:0000313" key="1">
    <source>
        <dbReference type="EMBL" id="QCT70844.1"/>
    </source>
</evidence>
<reference evidence="1 2" key="1">
    <citation type="submission" date="2018-05" db="EMBL/GenBank/DDBJ databases">
        <title>Genome comparison of Eubacterium sp.</title>
        <authorList>
            <person name="Feng Y."/>
            <person name="Sanchez-Andrea I."/>
            <person name="Stams A.J.M."/>
            <person name="De Vos W.M."/>
        </authorList>
    </citation>
    <scope>NUCLEOTIDE SEQUENCE [LARGE SCALE GENOMIC DNA]</scope>
    <source>
        <strain evidence="1 2">YI</strain>
    </source>
</reference>
<protein>
    <submittedName>
        <fullName evidence="1">Uncharacterized protein</fullName>
    </submittedName>
</protein>
<dbReference type="EMBL" id="CP029487">
    <property type="protein sequence ID" value="QCT70844.1"/>
    <property type="molecule type" value="Genomic_DNA"/>
</dbReference>
<dbReference type="RefSeq" id="WP_096919574.1">
    <property type="nucleotide sequence ID" value="NZ_CP029487.1"/>
</dbReference>
<gene>
    <name evidence="1" type="ORF">CPZ25_005705</name>
</gene>
<keyword evidence="2" id="KW-1185">Reference proteome</keyword>
<dbReference type="Proteomes" id="UP000218387">
    <property type="component" value="Chromosome"/>
</dbReference>
<evidence type="ECO:0000313" key="2">
    <source>
        <dbReference type="Proteomes" id="UP000218387"/>
    </source>
</evidence>
<dbReference type="AlphaFoldDB" id="A0A4P9C6B5"/>
<accession>A0A4P9C6B5</accession>
<proteinExistence type="predicted"/>
<organism evidence="1 2">
    <name type="scientific">Eubacterium maltosivorans</name>
    <dbReference type="NCBI Taxonomy" id="2041044"/>
    <lineage>
        <taxon>Bacteria</taxon>
        <taxon>Bacillati</taxon>
        <taxon>Bacillota</taxon>
        <taxon>Clostridia</taxon>
        <taxon>Eubacteriales</taxon>
        <taxon>Eubacteriaceae</taxon>
        <taxon>Eubacterium</taxon>
    </lineage>
</organism>
<name>A0A4P9C6B5_EUBML</name>
<dbReference type="KEGG" id="emt:CPZ25_005705"/>